<keyword evidence="10" id="KW-1185">Reference proteome</keyword>
<dbReference type="SUPFAM" id="SSF51197">
    <property type="entry name" value="Clavaminate synthase-like"/>
    <property type="match status" value="1"/>
</dbReference>
<accession>A0A9P1MCD9</accession>
<organism evidence="9 10">
    <name type="scientific">Parascedosporium putredinis</name>
    <dbReference type="NCBI Taxonomy" id="1442378"/>
    <lineage>
        <taxon>Eukaryota</taxon>
        <taxon>Fungi</taxon>
        <taxon>Dikarya</taxon>
        <taxon>Ascomycota</taxon>
        <taxon>Pezizomycotina</taxon>
        <taxon>Sordariomycetes</taxon>
        <taxon>Hypocreomycetidae</taxon>
        <taxon>Microascales</taxon>
        <taxon>Microascaceae</taxon>
        <taxon>Parascedosporium</taxon>
    </lineage>
</organism>
<keyword evidence="3" id="KW-0479">Metal-binding</keyword>
<feature type="domain" description="TauD/TfdA-like" evidence="8">
    <location>
        <begin position="40"/>
        <end position="305"/>
    </location>
</feature>
<evidence type="ECO:0000256" key="3">
    <source>
        <dbReference type="ARBA" id="ARBA00022723"/>
    </source>
</evidence>
<comment type="similarity">
    <text evidence="2">Belongs to the TfdA dioxygenase family.</text>
</comment>
<dbReference type="EMBL" id="CALLCH030000012">
    <property type="protein sequence ID" value="CAI4215638.1"/>
    <property type="molecule type" value="Genomic_DNA"/>
</dbReference>
<comment type="cofactor">
    <cofactor evidence="1">
        <name>Fe(2+)</name>
        <dbReference type="ChEBI" id="CHEBI:29033"/>
    </cofactor>
</comment>
<evidence type="ECO:0000256" key="1">
    <source>
        <dbReference type="ARBA" id="ARBA00001954"/>
    </source>
</evidence>
<proteinExistence type="inferred from homology"/>
<keyword evidence="5" id="KW-0560">Oxidoreductase</keyword>
<name>A0A9P1MCD9_9PEZI</name>
<dbReference type="PANTHER" id="PTHR30468">
    <property type="entry name" value="ALPHA-KETOGLUTARATE-DEPENDENT SULFONATE DIOXYGENASE"/>
    <property type="match status" value="1"/>
</dbReference>
<evidence type="ECO:0000313" key="9">
    <source>
        <dbReference type="EMBL" id="CAI4215638.1"/>
    </source>
</evidence>
<dbReference type="GO" id="GO:0046872">
    <property type="term" value="F:metal ion binding"/>
    <property type="evidence" value="ECO:0007669"/>
    <property type="project" value="UniProtKB-KW"/>
</dbReference>
<comment type="caution">
    <text evidence="9">The sequence shown here is derived from an EMBL/GenBank/DDBJ whole genome shotgun (WGS) entry which is preliminary data.</text>
</comment>
<dbReference type="GO" id="GO:0005737">
    <property type="term" value="C:cytoplasm"/>
    <property type="evidence" value="ECO:0007669"/>
    <property type="project" value="TreeGrafter"/>
</dbReference>
<feature type="compositionally biased region" description="Polar residues" evidence="7">
    <location>
        <begin position="1"/>
        <end position="10"/>
    </location>
</feature>
<dbReference type="PANTHER" id="PTHR30468:SF20">
    <property type="entry name" value="TAUD_TFDA-LIKE DOMAIN-CONTAINING PROTEIN-RELATED"/>
    <property type="match status" value="1"/>
</dbReference>
<evidence type="ECO:0000256" key="5">
    <source>
        <dbReference type="ARBA" id="ARBA00023002"/>
    </source>
</evidence>
<dbReference type="GO" id="GO:0016706">
    <property type="term" value="F:2-oxoglutarate-dependent dioxygenase activity"/>
    <property type="evidence" value="ECO:0007669"/>
    <property type="project" value="TreeGrafter"/>
</dbReference>
<evidence type="ECO:0000256" key="2">
    <source>
        <dbReference type="ARBA" id="ARBA00005896"/>
    </source>
</evidence>
<dbReference type="Gene3D" id="3.60.130.10">
    <property type="entry name" value="Clavaminate synthase-like"/>
    <property type="match status" value="1"/>
</dbReference>
<evidence type="ECO:0000256" key="4">
    <source>
        <dbReference type="ARBA" id="ARBA00022964"/>
    </source>
</evidence>
<dbReference type="InterPro" id="IPR042098">
    <property type="entry name" value="TauD-like_sf"/>
</dbReference>
<protein>
    <recommendedName>
        <fullName evidence="8">TauD/TfdA-like domain-containing protein</fullName>
    </recommendedName>
</protein>
<keyword evidence="4" id="KW-0223">Dioxygenase</keyword>
<feature type="region of interest" description="Disordered" evidence="7">
    <location>
        <begin position="1"/>
        <end position="20"/>
    </location>
</feature>
<keyword evidence="6" id="KW-0408">Iron</keyword>
<evidence type="ECO:0000256" key="7">
    <source>
        <dbReference type="SAM" id="MobiDB-lite"/>
    </source>
</evidence>
<dbReference type="AlphaFoldDB" id="A0A9P1MCD9"/>
<sequence length="333" mass="36726">MPSVTVQDSNLVGGHAESRPRLSSPITYSGALDKYIKTFADVTPVIGREIYGLQIRAILKEEDEAVFRDMASLISQRGVVFLKDQDVTPSEMKDFMLRLTEAGGCPASSGLHVHPLTEEGSELGDQISVISSEKQKKGGGLTHQLSDVSRFASAGWHSDITFEKVPSDYAMLKIHTLPETGGDTLWASGYEIYDRLSEPMKQLFEGLTATHDASFFHDEARRLGNPLREGIRGSPLNQGGNLTAVHPIIRTNPVTGWNDLLLNYLFNLVTQNHDAQVRFRWAKNDLAIWDNRSTFHCATYDYDAARAGDRVCSLGEAPYLDPSSTGRRAALDA</sequence>
<dbReference type="OrthoDB" id="10257314at2759"/>
<dbReference type="InterPro" id="IPR003819">
    <property type="entry name" value="TauD/TfdA-like"/>
</dbReference>
<reference evidence="9" key="1">
    <citation type="submission" date="2022-11" db="EMBL/GenBank/DDBJ databases">
        <authorList>
            <person name="Scott C."/>
            <person name="Bruce N."/>
        </authorList>
    </citation>
    <scope>NUCLEOTIDE SEQUENCE</scope>
</reference>
<dbReference type="Proteomes" id="UP000838763">
    <property type="component" value="Unassembled WGS sequence"/>
</dbReference>
<dbReference type="Pfam" id="PF02668">
    <property type="entry name" value="TauD"/>
    <property type="match status" value="1"/>
</dbReference>
<evidence type="ECO:0000313" key="10">
    <source>
        <dbReference type="Proteomes" id="UP000838763"/>
    </source>
</evidence>
<gene>
    <name evidence="9" type="ORF">PPNO1_LOCUS5345</name>
</gene>
<evidence type="ECO:0000259" key="8">
    <source>
        <dbReference type="Pfam" id="PF02668"/>
    </source>
</evidence>
<evidence type="ECO:0000256" key="6">
    <source>
        <dbReference type="ARBA" id="ARBA00023004"/>
    </source>
</evidence>
<dbReference type="InterPro" id="IPR051323">
    <property type="entry name" value="AtsK-like"/>
</dbReference>